<dbReference type="AlphaFoldDB" id="A0A9D2MKY1"/>
<sequence length="78" mass="9186">MLNEIFDRVYQELGSIGNELTRGERLGVGKVWTPGRKPRADHPQPKAEKQQTKLSARRDRRGGEDPWDWKEEKPPWEF</sequence>
<accession>A0A9D2MKY1</accession>
<organism evidence="2 3">
    <name type="scientific">Candidatus Flavonifractor intestinigallinarum</name>
    <dbReference type="NCBI Taxonomy" id="2838586"/>
    <lineage>
        <taxon>Bacteria</taxon>
        <taxon>Bacillati</taxon>
        <taxon>Bacillota</taxon>
        <taxon>Clostridia</taxon>
        <taxon>Eubacteriales</taxon>
        <taxon>Oscillospiraceae</taxon>
        <taxon>Flavonifractor</taxon>
    </lineage>
</organism>
<evidence type="ECO:0000313" key="2">
    <source>
        <dbReference type="EMBL" id="HJB80321.1"/>
    </source>
</evidence>
<evidence type="ECO:0000313" key="3">
    <source>
        <dbReference type="Proteomes" id="UP000823921"/>
    </source>
</evidence>
<gene>
    <name evidence="2" type="ORF">H9712_05000</name>
</gene>
<reference evidence="2" key="2">
    <citation type="submission" date="2021-04" db="EMBL/GenBank/DDBJ databases">
        <authorList>
            <person name="Gilroy R."/>
        </authorList>
    </citation>
    <scope>NUCLEOTIDE SEQUENCE</scope>
    <source>
        <strain evidence="2">CHK192-8294</strain>
    </source>
</reference>
<protein>
    <submittedName>
        <fullName evidence="2">Uncharacterized protein</fullName>
    </submittedName>
</protein>
<feature type="region of interest" description="Disordered" evidence="1">
    <location>
        <begin position="28"/>
        <end position="78"/>
    </location>
</feature>
<dbReference type="EMBL" id="DWXO01000050">
    <property type="protein sequence ID" value="HJB80321.1"/>
    <property type="molecule type" value="Genomic_DNA"/>
</dbReference>
<feature type="compositionally biased region" description="Basic and acidic residues" evidence="1">
    <location>
        <begin position="61"/>
        <end position="78"/>
    </location>
</feature>
<evidence type="ECO:0000256" key="1">
    <source>
        <dbReference type="SAM" id="MobiDB-lite"/>
    </source>
</evidence>
<dbReference type="Proteomes" id="UP000823921">
    <property type="component" value="Unassembled WGS sequence"/>
</dbReference>
<proteinExistence type="predicted"/>
<name>A0A9D2MKY1_9FIRM</name>
<feature type="compositionally biased region" description="Basic and acidic residues" evidence="1">
    <location>
        <begin position="38"/>
        <end position="51"/>
    </location>
</feature>
<reference evidence="2" key="1">
    <citation type="journal article" date="2021" name="PeerJ">
        <title>Extensive microbial diversity within the chicken gut microbiome revealed by metagenomics and culture.</title>
        <authorList>
            <person name="Gilroy R."/>
            <person name="Ravi A."/>
            <person name="Getino M."/>
            <person name="Pursley I."/>
            <person name="Horton D.L."/>
            <person name="Alikhan N.F."/>
            <person name="Baker D."/>
            <person name="Gharbi K."/>
            <person name="Hall N."/>
            <person name="Watson M."/>
            <person name="Adriaenssens E.M."/>
            <person name="Foster-Nyarko E."/>
            <person name="Jarju S."/>
            <person name="Secka A."/>
            <person name="Antonio M."/>
            <person name="Oren A."/>
            <person name="Chaudhuri R.R."/>
            <person name="La Ragione R."/>
            <person name="Hildebrand F."/>
            <person name="Pallen M.J."/>
        </authorList>
    </citation>
    <scope>NUCLEOTIDE SEQUENCE</scope>
    <source>
        <strain evidence="2">CHK192-8294</strain>
    </source>
</reference>
<comment type="caution">
    <text evidence="2">The sequence shown here is derived from an EMBL/GenBank/DDBJ whole genome shotgun (WGS) entry which is preliminary data.</text>
</comment>